<accession>A0A939LTG8</accession>
<protein>
    <recommendedName>
        <fullName evidence="4">DUF2892 domain-containing protein</fullName>
    </recommendedName>
</protein>
<comment type="caution">
    <text evidence="2">The sequence shown here is derived from an EMBL/GenBank/DDBJ whole genome shotgun (WGS) entry which is preliminary data.</text>
</comment>
<reference evidence="2" key="1">
    <citation type="submission" date="2021-03" db="EMBL/GenBank/DDBJ databases">
        <title>Leucobacter chromiisoli sp. nov., isolated from chromium-containing soil of chemical plant.</title>
        <authorList>
            <person name="Xu Z."/>
        </authorList>
    </citation>
    <scope>NUCLEOTIDE SEQUENCE</scope>
    <source>
        <strain evidence="2">A2</strain>
    </source>
</reference>
<name>A0A939LTG8_9MICO</name>
<organism evidence="2 3">
    <name type="scientific">Leucobacter ruminantium</name>
    <dbReference type="NCBI Taxonomy" id="1289170"/>
    <lineage>
        <taxon>Bacteria</taxon>
        <taxon>Bacillati</taxon>
        <taxon>Actinomycetota</taxon>
        <taxon>Actinomycetes</taxon>
        <taxon>Micrococcales</taxon>
        <taxon>Microbacteriaceae</taxon>
        <taxon>Leucobacter</taxon>
    </lineage>
</organism>
<proteinExistence type="predicted"/>
<keyword evidence="3" id="KW-1185">Reference proteome</keyword>
<dbReference type="EMBL" id="JAGDYL010000005">
    <property type="protein sequence ID" value="MBO1804509.1"/>
    <property type="molecule type" value="Genomic_DNA"/>
</dbReference>
<evidence type="ECO:0000256" key="1">
    <source>
        <dbReference type="SAM" id="MobiDB-lite"/>
    </source>
</evidence>
<dbReference type="AlphaFoldDB" id="A0A939LTG8"/>
<evidence type="ECO:0000313" key="3">
    <source>
        <dbReference type="Proteomes" id="UP000664398"/>
    </source>
</evidence>
<sequence>MRVAQGIMATLLAGSAISSGINHDLALTVMLAAGALLLGALSATGRCPQQLGAPRSRHRADTASMPVPDARSLVELSPATNLKESWHE</sequence>
<evidence type="ECO:0008006" key="4">
    <source>
        <dbReference type="Google" id="ProtNLM"/>
    </source>
</evidence>
<evidence type="ECO:0000313" key="2">
    <source>
        <dbReference type="EMBL" id="MBO1804509.1"/>
    </source>
</evidence>
<dbReference type="Proteomes" id="UP000664398">
    <property type="component" value="Unassembled WGS sequence"/>
</dbReference>
<feature type="region of interest" description="Disordered" evidence="1">
    <location>
        <begin position="49"/>
        <end position="70"/>
    </location>
</feature>
<gene>
    <name evidence="2" type="ORF">J4H91_04145</name>
</gene>
<dbReference type="RefSeq" id="WP_208044989.1">
    <property type="nucleotide sequence ID" value="NZ_JAGDYL010000005.1"/>
</dbReference>